<name>A0A8T2VM04_CERRI</name>
<proteinExistence type="predicted"/>
<accession>A0A8T2VM04</accession>
<gene>
    <name evidence="1" type="ORF">KP509_01G094700</name>
</gene>
<organism evidence="1 2">
    <name type="scientific">Ceratopteris richardii</name>
    <name type="common">Triangle waterfern</name>
    <dbReference type="NCBI Taxonomy" id="49495"/>
    <lineage>
        <taxon>Eukaryota</taxon>
        <taxon>Viridiplantae</taxon>
        <taxon>Streptophyta</taxon>
        <taxon>Embryophyta</taxon>
        <taxon>Tracheophyta</taxon>
        <taxon>Polypodiopsida</taxon>
        <taxon>Polypodiidae</taxon>
        <taxon>Polypodiales</taxon>
        <taxon>Pteridineae</taxon>
        <taxon>Pteridaceae</taxon>
        <taxon>Parkerioideae</taxon>
        <taxon>Ceratopteris</taxon>
    </lineage>
</organism>
<comment type="caution">
    <text evidence="1">The sequence shown here is derived from an EMBL/GenBank/DDBJ whole genome shotgun (WGS) entry which is preliminary data.</text>
</comment>
<dbReference type="EMBL" id="CM035406">
    <property type="protein sequence ID" value="KAH7447164.1"/>
    <property type="molecule type" value="Genomic_DNA"/>
</dbReference>
<evidence type="ECO:0000313" key="1">
    <source>
        <dbReference type="EMBL" id="KAH7447164.1"/>
    </source>
</evidence>
<keyword evidence="2" id="KW-1185">Reference proteome</keyword>
<sequence length="373" mass="41695">MTACLSTPGFPPIPLFGSTSSSRVLVPPQASRTRTLLFTGKVPAFTSGGAHFPSWRTFVGECCDPETQEKSLYFHPNDLAEYLLGRLSKCAPRQAQLSLHHRFNPMQLPTSIAFSLQTFVPFINTTLSLTISLISIVSSTTESPPTNATISMRNLSTTYFIGNMFMQHLPIPQEKPLACDYETDMFANFSQLNSFSNTNFEEVPRWTVIIYNNSYHTSATAFANYLPPSIVLSNIDHSSSPAMTSPHSLMWQLSAFIGSIARHHSPSPRPTRYGFQSQFSPIFVIHVEVAHIPQHQLIASFLHEKITQTNNLTCQSFPPSVFPFPKDLMYALFVPGICNLLICICCIPQLGEVKEWYSSFHNAGKREMLQTKS</sequence>
<dbReference type="AlphaFoldDB" id="A0A8T2VM04"/>
<dbReference type="Proteomes" id="UP000825935">
    <property type="component" value="Chromosome 1"/>
</dbReference>
<protein>
    <submittedName>
        <fullName evidence="1">Uncharacterized protein</fullName>
    </submittedName>
</protein>
<evidence type="ECO:0000313" key="2">
    <source>
        <dbReference type="Proteomes" id="UP000825935"/>
    </source>
</evidence>
<reference evidence="1" key="1">
    <citation type="submission" date="2021-08" db="EMBL/GenBank/DDBJ databases">
        <title>WGS assembly of Ceratopteris richardii.</title>
        <authorList>
            <person name="Marchant D.B."/>
            <person name="Chen G."/>
            <person name="Jenkins J."/>
            <person name="Shu S."/>
            <person name="Leebens-Mack J."/>
            <person name="Grimwood J."/>
            <person name="Schmutz J."/>
            <person name="Soltis P."/>
            <person name="Soltis D."/>
            <person name="Chen Z.-H."/>
        </authorList>
    </citation>
    <scope>NUCLEOTIDE SEQUENCE</scope>
    <source>
        <strain evidence="1">Whitten #5841</strain>
        <tissue evidence="1">Leaf</tissue>
    </source>
</reference>